<keyword evidence="1" id="KW-0812">Transmembrane</keyword>
<evidence type="ECO:0000313" key="2">
    <source>
        <dbReference type="Proteomes" id="UP000829291"/>
    </source>
</evidence>
<evidence type="ECO:0000256" key="1">
    <source>
        <dbReference type="SAM" id="Phobius"/>
    </source>
</evidence>
<name>A0ABM3FIQ2_NEOLC</name>
<feature type="transmembrane region" description="Helical" evidence="1">
    <location>
        <begin position="85"/>
        <end position="105"/>
    </location>
</feature>
<protein>
    <submittedName>
        <fullName evidence="3">Uncharacterized protein LOC124293031</fullName>
    </submittedName>
</protein>
<sequence length="196" mass="22123">MWDMRCASNGCCGLSKGTQSDGLISDTSTEELTSSSSTENFKDDKISKKLHAKQSKAAINEFQNSTDLMIQASTSLHRTQTQYQLYIQWGVLLSFGVLLWVALWVTDIFNPNPFLKEGWLADVATAKKVTLKTGIVKKPAPPVWWFQNLWNHTLNSLISVTTLDSAVFLTCITILVYLESHTRNNWRGTLVRLYCK</sequence>
<accession>A0ABM3FIQ2</accession>
<dbReference type="GeneID" id="124293031"/>
<dbReference type="RefSeq" id="XP_046587888.1">
    <property type="nucleotide sequence ID" value="XM_046731932.1"/>
</dbReference>
<dbReference type="Proteomes" id="UP000829291">
    <property type="component" value="Chromosome 2"/>
</dbReference>
<keyword evidence="1" id="KW-1133">Transmembrane helix</keyword>
<keyword evidence="1" id="KW-0472">Membrane</keyword>
<proteinExistence type="predicted"/>
<organism evidence="2 3">
    <name type="scientific">Neodiprion lecontei</name>
    <name type="common">Redheaded pine sawfly</name>
    <dbReference type="NCBI Taxonomy" id="441921"/>
    <lineage>
        <taxon>Eukaryota</taxon>
        <taxon>Metazoa</taxon>
        <taxon>Ecdysozoa</taxon>
        <taxon>Arthropoda</taxon>
        <taxon>Hexapoda</taxon>
        <taxon>Insecta</taxon>
        <taxon>Pterygota</taxon>
        <taxon>Neoptera</taxon>
        <taxon>Endopterygota</taxon>
        <taxon>Hymenoptera</taxon>
        <taxon>Tenthredinoidea</taxon>
        <taxon>Diprionidae</taxon>
        <taxon>Diprioninae</taxon>
        <taxon>Neodiprion</taxon>
    </lineage>
</organism>
<gene>
    <name evidence="3" type="primary">LOC124293031</name>
</gene>
<evidence type="ECO:0000313" key="3">
    <source>
        <dbReference type="RefSeq" id="XP_046587888.1"/>
    </source>
</evidence>
<keyword evidence="2" id="KW-1185">Reference proteome</keyword>
<reference evidence="3" key="1">
    <citation type="submission" date="2025-08" db="UniProtKB">
        <authorList>
            <consortium name="RefSeq"/>
        </authorList>
    </citation>
    <scope>IDENTIFICATION</scope>
    <source>
        <tissue evidence="3">Thorax and Abdomen</tissue>
    </source>
</reference>
<feature type="transmembrane region" description="Helical" evidence="1">
    <location>
        <begin position="157"/>
        <end position="178"/>
    </location>
</feature>